<dbReference type="Proteomes" id="UP000253817">
    <property type="component" value="Unassembled WGS sequence"/>
</dbReference>
<organism evidence="8 10">
    <name type="scientific">Eggerthella sinensis</name>
    <dbReference type="NCBI Taxonomy" id="242230"/>
    <lineage>
        <taxon>Bacteria</taxon>
        <taxon>Bacillati</taxon>
        <taxon>Actinomycetota</taxon>
        <taxon>Coriobacteriia</taxon>
        <taxon>Eggerthellales</taxon>
        <taxon>Eggerthellaceae</taxon>
        <taxon>Eggerthella</taxon>
    </lineage>
</organism>
<feature type="transmembrane region" description="Helical" evidence="6">
    <location>
        <begin position="121"/>
        <end position="138"/>
    </location>
</feature>
<keyword evidence="4 6" id="KW-1133">Transmembrane helix</keyword>
<dbReference type="PANTHER" id="PTHR30086">
    <property type="entry name" value="ARGININE EXPORTER PROTEIN ARGO"/>
    <property type="match status" value="1"/>
</dbReference>
<dbReference type="Pfam" id="PF01810">
    <property type="entry name" value="LysE"/>
    <property type="match status" value="1"/>
</dbReference>
<reference evidence="8" key="3">
    <citation type="journal article" date="2019" name="Microbiol. Resour. Announc.">
        <title>Draft Genome Sequences of Type Strains of Gordonibacter faecihominis, Paraeggerthella hongkongensis, Parvibacter caecicola,Slackia equolifaciens, Slackia faecicanis, and Slackia isoflavoniconvertens.</title>
        <authorList>
            <person name="Danylec N."/>
            <person name="Stoll D.A."/>
            <person name="Dotsch A."/>
            <person name="Huch M."/>
        </authorList>
    </citation>
    <scope>NUCLEOTIDE SEQUENCE</scope>
    <source>
        <strain evidence="8">DSM 16107</strain>
    </source>
</reference>
<dbReference type="GO" id="GO:0005886">
    <property type="term" value="C:plasma membrane"/>
    <property type="evidence" value="ECO:0007669"/>
    <property type="project" value="UniProtKB-SubCell"/>
</dbReference>
<evidence type="ECO:0000313" key="7">
    <source>
        <dbReference type="EMBL" id="RDB69172.1"/>
    </source>
</evidence>
<gene>
    <name evidence="7" type="ORF">C1876_07780</name>
    <name evidence="8" type="ORF">DMP09_01490</name>
</gene>
<evidence type="ECO:0000256" key="1">
    <source>
        <dbReference type="ARBA" id="ARBA00004651"/>
    </source>
</evidence>
<dbReference type="AlphaFoldDB" id="A0A3N0J2K4"/>
<proteinExistence type="predicted"/>
<keyword evidence="3 6" id="KW-0812">Transmembrane</keyword>
<feature type="transmembrane region" description="Helical" evidence="6">
    <location>
        <begin position="69"/>
        <end position="91"/>
    </location>
</feature>
<evidence type="ECO:0000256" key="5">
    <source>
        <dbReference type="ARBA" id="ARBA00023136"/>
    </source>
</evidence>
<name>A0A3N0J2K4_9ACTN</name>
<feature type="transmembrane region" description="Helical" evidence="6">
    <location>
        <begin position="158"/>
        <end position="181"/>
    </location>
</feature>
<protein>
    <submittedName>
        <fullName evidence="8">L-lysine permease</fullName>
    </submittedName>
</protein>
<keyword evidence="5 6" id="KW-0472">Membrane</keyword>
<evidence type="ECO:0000313" key="9">
    <source>
        <dbReference type="Proteomes" id="UP000253817"/>
    </source>
</evidence>
<dbReference type="PANTHER" id="PTHR30086:SF20">
    <property type="entry name" value="ARGININE EXPORTER PROTEIN ARGO-RELATED"/>
    <property type="match status" value="1"/>
</dbReference>
<sequence>MLSVMLQGFTMGLAYVAPIGMQNLFVINAAVSQPRTRALITALFVTLFDMSLTLACFFGVGAVMDAVPWLGPLMQLVGGGLVIAIGIVLIVPRRKKDAEPAKKDAAGNAARARMNQPGLRGVFVAALLVTWCNPQAFIDGTMMLGAFRATFGGADGLAFVAGACMASLVWFPGMALIVSALGSRFNDRILRVINVVCGLVVIAYGLRLIAAFFGWV</sequence>
<evidence type="ECO:0000256" key="6">
    <source>
        <dbReference type="SAM" id="Phobius"/>
    </source>
</evidence>
<dbReference type="EMBL" id="PPTT01000011">
    <property type="protein sequence ID" value="RDB69172.1"/>
    <property type="molecule type" value="Genomic_DNA"/>
</dbReference>
<dbReference type="GO" id="GO:0015171">
    <property type="term" value="F:amino acid transmembrane transporter activity"/>
    <property type="evidence" value="ECO:0007669"/>
    <property type="project" value="TreeGrafter"/>
</dbReference>
<evidence type="ECO:0000313" key="10">
    <source>
        <dbReference type="Proteomes" id="UP000270112"/>
    </source>
</evidence>
<dbReference type="OrthoDB" id="5638726at2"/>
<evidence type="ECO:0000313" key="8">
    <source>
        <dbReference type="EMBL" id="RNM43196.1"/>
    </source>
</evidence>
<evidence type="ECO:0000256" key="3">
    <source>
        <dbReference type="ARBA" id="ARBA00022692"/>
    </source>
</evidence>
<comment type="subcellular location">
    <subcellularLocation>
        <location evidence="1">Cell membrane</location>
        <topology evidence="1">Multi-pass membrane protein</topology>
    </subcellularLocation>
</comment>
<feature type="transmembrane region" description="Helical" evidence="6">
    <location>
        <begin position="193"/>
        <end position="215"/>
    </location>
</feature>
<keyword evidence="9" id="KW-1185">Reference proteome</keyword>
<dbReference type="Proteomes" id="UP000270112">
    <property type="component" value="Unassembled WGS sequence"/>
</dbReference>
<feature type="transmembrane region" description="Helical" evidence="6">
    <location>
        <begin position="12"/>
        <end position="31"/>
    </location>
</feature>
<evidence type="ECO:0000256" key="4">
    <source>
        <dbReference type="ARBA" id="ARBA00022989"/>
    </source>
</evidence>
<dbReference type="EMBL" id="QICC01000003">
    <property type="protein sequence ID" value="RNM43196.1"/>
    <property type="molecule type" value="Genomic_DNA"/>
</dbReference>
<accession>A0A3N0J2K4</accession>
<feature type="transmembrane region" description="Helical" evidence="6">
    <location>
        <begin position="38"/>
        <end position="63"/>
    </location>
</feature>
<dbReference type="InterPro" id="IPR001123">
    <property type="entry name" value="LeuE-type"/>
</dbReference>
<comment type="caution">
    <text evidence="8">The sequence shown here is derived from an EMBL/GenBank/DDBJ whole genome shotgun (WGS) entry which is preliminary data.</text>
</comment>
<keyword evidence="2" id="KW-1003">Cell membrane</keyword>
<evidence type="ECO:0000256" key="2">
    <source>
        <dbReference type="ARBA" id="ARBA00022475"/>
    </source>
</evidence>
<reference evidence="10" key="2">
    <citation type="submission" date="2018-05" db="EMBL/GenBank/DDBJ databases">
        <title>Genome Sequencing of selected type strains of the family Eggerthellaceae.</title>
        <authorList>
            <person name="Danylec N."/>
            <person name="Stoll D.A."/>
            <person name="Doetsch A."/>
            <person name="Huch M."/>
        </authorList>
    </citation>
    <scope>NUCLEOTIDE SEQUENCE [LARGE SCALE GENOMIC DNA]</scope>
    <source>
        <strain evidence="10">DSM 16107</strain>
    </source>
</reference>
<reference evidence="7 9" key="1">
    <citation type="journal article" date="2018" name="Elife">
        <title>Discovery and characterization of a prevalent human gut bacterial enzyme sufficient for the inactivation of a family of plant toxins.</title>
        <authorList>
            <person name="Koppel N."/>
            <person name="Bisanz J.E."/>
            <person name="Pandelia M.E."/>
            <person name="Turnbaugh P.J."/>
            <person name="Balskus E.P."/>
        </authorList>
    </citation>
    <scope>NUCLEOTIDE SEQUENCE [LARGE SCALE GENOMIC DNA]</scope>
    <source>
        <strain evidence="7 9">DSM 16107</strain>
    </source>
</reference>